<evidence type="ECO:0000313" key="3">
    <source>
        <dbReference type="Proteomes" id="UP000011200"/>
    </source>
</evidence>
<name>A0A2U9PQ23_MYCSE</name>
<dbReference type="AlphaFoldDB" id="A0A2U9PQ23"/>
<accession>A0A2U9PQ23</accession>
<sequence>MACDASNASPPPPDGLKAAGLRVWAAIHSEYEFPGSPEATLLVEELARTADMVDRLQRIVDEAPTLRTRGSRSQDVAIPELEALRAYRGQYAALIRQLDLPAPIDDDDLDPRPDVPMSRTQAARVAAQARWSKP</sequence>
<evidence type="ECO:0000313" key="2">
    <source>
        <dbReference type="EMBL" id="AWT53859.1"/>
    </source>
</evidence>
<reference evidence="2 3" key="1">
    <citation type="journal article" date="2013" name="Genome Announc.">
        <title>Draft genome sequence of MKD8, a conjugal recipient Mycobacterium smegmatis strain.</title>
        <authorList>
            <person name="Gray T.A."/>
            <person name="Palumbo M.J."/>
            <person name="Derbyshire K.M."/>
        </authorList>
    </citation>
    <scope>NUCLEOTIDE SEQUENCE [LARGE SCALE GENOMIC DNA]</scope>
    <source>
        <strain evidence="2 3">MKD8</strain>
    </source>
</reference>
<protein>
    <submittedName>
        <fullName evidence="2">Uncharacterized protein</fullName>
    </submittedName>
</protein>
<dbReference type="Proteomes" id="UP000011200">
    <property type="component" value="Chromosome"/>
</dbReference>
<evidence type="ECO:0000256" key="1">
    <source>
        <dbReference type="SAM" id="MobiDB-lite"/>
    </source>
</evidence>
<reference evidence="3" key="2">
    <citation type="submission" date="2018-03" db="EMBL/GenBank/DDBJ databases">
        <authorList>
            <person name="Derbyshire K."/>
            <person name="Gray T.A."/>
            <person name="Champion M."/>
        </authorList>
    </citation>
    <scope>NUCLEOTIDE SEQUENCE [LARGE SCALE GENOMIC DNA]</scope>
    <source>
        <strain evidence="3">MKD8</strain>
    </source>
</reference>
<organism evidence="2 3">
    <name type="scientific">Mycolicibacterium smegmatis (strain MKD8)</name>
    <name type="common">Mycobacterium smegmatis</name>
    <dbReference type="NCBI Taxonomy" id="1214915"/>
    <lineage>
        <taxon>Bacteria</taxon>
        <taxon>Bacillati</taxon>
        <taxon>Actinomycetota</taxon>
        <taxon>Actinomycetes</taxon>
        <taxon>Mycobacteriales</taxon>
        <taxon>Mycobacteriaceae</taxon>
        <taxon>Mycolicibacterium</taxon>
    </lineage>
</organism>
<proteinExistence type="predicted"/>
<gene>
    <name evidence="2" type="ORF">D806_028850</name>
</gene>
<feature type="region of interest" description="Disordered" evidence="1">
    <location>
        <begin position="102"/>
        <end position="134"/>
    </location>
</feature>
<dbReference type="EMBL" id="CP027541">
    <property type="protein sequence ID" value="AWT53859.1"/>
    <property type="molecule type" value="Genomic_DNA"/>
</dbReference>
<feature type="compositionally biased region" description="Low complexity" evidence="1">
    <location>
        <begin position="121"/>
        <end position="134"/>
    </location>
</feature>
<dbReference type="RefSeq" id="WP_003894296.1">
    <property type="nucleotide sequence ID" value="NZ_CP027541.1"/>
</dbReference>